<evidence type="ECO:0000313" key="2">
    <source>
        <dbReference type="Proteomes" id="UP000657918"/>
    </source>
</evidence>
<dbReference type="OrthoDB" id="858882at2759"/>
<protein>
    <submittedName>
        <fullName evidence="1">Uncharacterized protein</fullName>
    </submittedName>
</protein>
<dbReference type="EMBL" id="JADGMS010000016">
    <property type="protein sequence ID" value="KAF9665183.1"/>
    <property type="molecule type" value="Genomic_DNA"/>
</dbReference>
<gene>
    <name evidence="1" type="ORF">SADUNF_Sadunf16G0095500</name>
</gene>
<organism evidence="1 2">
    <name type="scientific">Salix dunnii</name>
    <dbReference type="NCBI Taxonomy" id="1413687"/>
    <lineage>
        <taxon>Eukaryota</taxon>
        <taxon>Viridiplantae</taxon>
        <taxon>Streptophyta</taxon>
        <taxon>Embryophyta</taxon>
        <taxon>Tracheophyta</taxon>
        <taxon>Spermatophyta</taxon>
        <taxon>Magnoliopsida</taxon>
        <taxon>eudicotyledons</taxon>
        <taxon>Gunneridae</taxon>
        <taxon>Pentapetalae</taxon>
        <taxon>rosids</taxon>
        <taxon>fabids</taxon>
        <taxon>Malpighiales</taxon>
        <taxon>Salicaceae</taxon>
        <taxon>Saliceae</taxon>
        <taxon>Salix</taxon>
    </lineage>
</organism>
<evidence type="ECO:0000313" key="1">
    <source>
        <dbReference type="EMBL" id="KAF9665183.1"/>
    </source>
</evidence>
<dbReference type="Proteomes" id="UP000657918">
    <property type="component" value="Chromosome 16"/>
</dbReference>
<reference evidence="1 2" key="1">
    <citation type="submission" date="2020-10" db="EMBL/GenBank/DDBJ databases">
        <title>Plant Genome Project.</title>
        <authorList>
            <person name="Zhang R.-G."/>
        </authorList>
    </citation>
    <scope>NUCLEOTIDE SEQUENCE [LARGE SCALE GENOMIC DNA]</scope>
    <source>
        <strain evidence="1">FAFU-HL-1</strain>
        <tissue evidence="1">Leaf</tissue>
    </source>
</reference>
<keyword evidence="2" id="KW-1185">Reference proteome</keyword>
<accession>A0A835MPT6</accession>
<comment type="caution">
    <text evidence="1">The sequence shown here is derived from an EMBL/GenBank/DDBJ whole genome shotgun (WGS) entry which is preliminary data.</text>
</comment>
<dbReference type="AlphaFoldDB" id="A0A835MPT6"/>
<sequence>MNCLIWAPKFGTVEGKVKTTVVCRKMLSQFSMKLAFEEGKSAPETPVGPALDPEEDSISWKLGSDGNLSIKSSWSSLRIKATKLIGCGVLFSYQNTLNRLSTEAEQLGWGRKTDPACGEHISISLEISHEENIYHPKNFIRGDYILIPSNIVFGETTYHP</sequence>
<proteinExistence type="predicted"/>
<name>A0A835MPT6_9ROSI</name>